<dbReference type="AlphaFoldDB" id="A0A226D8Z3"/>
<dbReference type="InterPro" id="IPR011074">
    <property type="entry name" value="CRAL/TRIO_N_dom"/>
</dbReference>
<organism evidence="3 4">
    <name type="scientific">Folsomia candida</name>
    <name type="common">Springtail</name>
    <dbReference type="NCBI Taxonomy" id="158441"/>
    <lineage>
        <taxon>Eukaryota</taxon>
        <taxon>Metazoa</taxon>
        <taxon>Ecdysozoa</taxon>
        <taxon>Arthropoda</taxon>
        <taxon>Hexapoda</taxon>
        <taxon>Collembola</taxon>
        <taxon>Entomobryomorpha</taxon>
        <taxon>Isotomoidea</taxon>
        <taxon>Isotomidae</taxon>
        <taxon>Proisotominae</taxon>
        <taxon>Folsomia</taxon>
    </lineage>
</organism>
<feature type="domain" description="CRAL-TRIO" evidence="2">
    <location>
        <begin position="93"/>
        <end position="272"/>
    </location>
</feature>
<dbReference type="InterPro" id="IPR036273">
    <property type="entry name" value="CRAL/TRIO_N_dom_sf"/>
</dbReference>
<dbReference type="SMART" id="SM01100">
    <property type="entry name" value="CRAL_TRIO_N"/>
    <property type="match status" value="1"/>
</dbReference>
<keyword evidence="4" id="KW-1185">Reference proteome</keyword>
<gene>
    <name evidence="3" type="ORF">Fcan01_23235</name>
</gene>
<evidence type="ECO:0000313" key="4">
    <source>
        <dbReference type="Proteomes" id="UP000198287"/>
    </source>
</evidence>
<keyword evidence="1" id="KW-0732">Signal</keyword>
<evidence type="ECO:0000313" key="3">
    <source>
        <dbReference type="EMBL" id="OXA42015.1"/>
    </source>
</evidence>
<dbReference type="Pfam" id="PF00650">
    <property type="entry name" value="CRAL_TRIO"/>
    <property type="match status" value="1"/>
</dbReference>
<dbReference type="PANTHER" id="PTHR23324">
    <property type="entry name" value="SEC14 RELATED PROTEIN"/>
    <property type="match status" value="1"/>
</dbReference>
<dbReference type="SUPFAM" id="SSF46938">
    <property type="entry name" value="CRAL/TRIO N-terminal domain"/>
    <property type="match status" value="1"/>
</dbReference>
<proteinExistence type="predicted"/>
<name>A0A226D8Z3_FOLCA</name>
<dbReference type="Gene3D" id="3.40.525.10">
    <property type="entry name" value="CRAL-TRIO lipid binding domain"/>
    <property type="match status" value="1"/>
</dbReference>
<dbReference type="PANTHER" id="PTHR23324:SF88">
    <property type="entry name" value="CRAL-TRIO DOMAIN-CONTAINING PROTEIN"/>
    <property type="match status" value="1"/>
</dbReference>
<dbReference type="PROSITE" id="PS50191">
    <property type="entry name" value="CRAL_TRIO"/>
    <property type="match status" value="1"/>
</dbReference>
<reference evidence="3 4" key="1">
    <citation type="submission" date="2015-12" db="EMBL/GenBank/DDBJ databases">
        <title>The genome of Folsomia candida.</title>
        <authorList>
            <person name="Faddeeva A."/>
            <person name="Derks M.F."/>
            <person name="Anvar Y."/>
            <person name="Smit S."/>
            <person name="Van Straalen N."/>
            <person name="Roelofs D."/>
        </authorList>
    </citation>
    <scope>NUCLEOTIDE SEQUENCE [LARGE SCALE GENOMIC DNA]</scope>
    <source>
        <strain evidence="3 4">VU population</strain>
        <tissue evidence="3">Whole body</tissue>
    </source>
</reference>
<evidence type="ECO:0000259" key="2">
    <source>
        <dbReference type="PROSITE" id="PS50191"/>
    </source>
</evidence>
<dbReference type="SUPFAM" id="SSF52087">
    <property type="entry name" value="CRAL/TRIO domain"/>
    <property type="match status" value="1"/>
</dbReference>
<dbReference type="CDD" id="cd00170">
    <property type="entry name" value="SEC14"/>
    <property type="match status" value="1"/>
</dbReference>
<dbReference type="OrthoDB" id="1434354at2759"/>
<dbReference type="InterPro" id="IPR036865">
    <property type="entry name" value="CRAL-TRIO_dom_sf"/>
</dbReference>
<dbReference type="InterPro" id="IPR001251">
    <property type="entry name" value="CRAL-TRIO_dom"/>
</dbReference>
<dbReference type="InterPro" id="IPR051064">
    <property type="entry name" value="SEC14/CRAL-TRIO_domain"/>
</dbReference>
<comment type="caution">
    <text evidence="3">The sequence shown here is derived from an EMBL/GenBank/DDBJ whole genome shotgun (WGS) entry which is preliminary data.</text>
</comment>
<dbReference type="Proteomes" id="UP000198287">
    <property type="component" value="Unassembled WGS sequence"/>
</dbReference>
<evidence type="ECO:0000256" key="1">
    <source>
        <dbReference type="SAM" id="SignalP"/>
    </source>
</evidence>
<dbReference type="GO" id="GO:0005737">
    <property type="term" value="C:cytoplasm"/>
    <property type="evidence" value="ECO:0007669"/>
    <property type="project" value="TreeGrafter"/>
</dbReference>
<feature type="chain" id="PRO_5013347829" description="CRAL-TRIO domain-containing protein" evidence="1">
    <location>
        <begin position="20"/>
        <end position="287"/>
    </location>
</feature>
<accession>A0A226D8Z3</accession>
<protein>
    <recommendedName>
        <fullName evidence="2">CRAL-TRIO domain-containing protein</fullName>
    </recommendedName>
</protein>
<dbReference type="EMBL" id="LNIX01000027">
    <property type="protein sequence ID" value="OXA42015.1"/>
    <property type="molecule type" value="Genomic_DNA"/>
</dbReference>
<feature type="signal peptide" evidence="1">
    <location>
        <begin position="1"/>
        <end position="19"/>
    </location>
</feature>
<sequence length="287" mass="33193">MLLHVLLVFFLLNEIPVQGINEDLVISWEQKIKLDEFRTIVEAQLPHEYMKTDIYLIRWLKACNYDIPAAARMLRENLRWREENEMDTILDEDWTEFNSQYRFNLDGCDDNGAPVAVLFVGEWDMRRAALAGQSDKMRRFIDKCFEEVTTVLRNMQAHGSNATRPNLILDVASLSVQVQACPRCIPFYIYLVQTLGAHFPNIFNVVIAINTPDIIIPLWNNVIKPAAPPEVKKLVDVYGRKKSVWREALLTKYGIDWTKMSHEMGGVGRDPVDSNDLIKRGYLYECP</sequence>